<dbReference type="EMBL" id="JAEUXJ010000007">
    <property type="protein sequence ID" value="MBL6457096.1"/>
    <property type="molecule type" value="Genomic_DNA"/>
</dbReference>
<sequence length="240" mass="23977">MRILLPSLALLLAGPAAAQTVTAPAACLRSCGAATATVRANPPPVQACLIRCAAAQDFQRHAGRSGAATGRGVAAAPTPPPPASANYAALAGPTGQRLAVASRTEYVPQVRGLGTQAMATRPAGGRTGAIYLAPAPSTSFGLSYGMADRLAAHGHAERHCQARGGACRLALEFTDRCGAVAQAKRANGLIRTADPSTFTVTFAAGGAGPTREVAESQAIADCSSRDRSAACEIVASGCGG</sequence>
<reference evidence="3 4" key="1">
    <citation type="submission" date="2021-01" db="EMBL/GenBank/DDBJ databases">
        <title>Belnapia mucosa sp. nov. and Belnapia arida sp. nov., isolated from the Tabernas Desert (Almeria, Spain).</title>
        <authorList>
            <person name="Molina-Menor E."/>
            <person name="Vidal-Verdu A."/>
            <person name="Calonge A."/>
            <person name="Satari L."/>
            <person name="Pereto Magraner J."/>
            <person name="Porcar Miralles M."/>
        </authorList>
    </citation>
    <scope>NUCLEOTIDE SEQUENCE [LARGE SCALE GENOMIC DNA]</scope>
    <source>
        <strain evidence="3 4">T6</strain>
    </source>
</reference>
<dbReference type="RefSeq" id="WP_202826834.1">
    <property type="nucleotide sequence ID" value="NZ_JAEUXJ010000007.1"/>
</dbReference>
<name>A0ABS1V613_9PROT</name>
<feature type="chain" id="PRO_5045637719" evidence="1">
    <location>
        <begin position="19"/>
        <end position="240"/>
    </location>
</feature>
<keyword evidence="1" id="KW-0732">Signal</keyword>
<evidence type="ECO:0000313" key="3">
    <source>
        <dbReference type="EMBL" id="MBL6457096.1"/>
    </source>
</evidence>
<gene>
    <name evidence="3" type="ORF">JMJ55_17300</name>
</gene>
<evidence type="ECO:0000259" key="2">
    <source>
        <dbReference type="Pfam" id="PF13827"/>
    </source>
</evidence>
<proteinExistence type="predicted"/>
<dbReference type="Proteomes" id="UP000606490">
    <property type="component" value="Unassembled WGS sequence"/>
</dbReference>
<keyword evidence="4" id="KW-1185">Reference proteome</keyword>
<evidence type="ECO:0000313" key="4">
    <source>
        <dbReference type="Proteomes" id="UP000606490"/>
    </source>
</evidence>
<feature type="domain" description="DUF4189" evidence="2">
    <location>
        <begin position="132"/>
        <end position="238"/>
    </location>
</feature>
<feature type="signal peptide" evidence="1">
    <location>
        <begin position="1"/>
        <end position="18"/>
    </location>
</feature>
<organism evidence="3 4">
    <name type="scientific">Belnapia mucosa</name>
    <dbReference type="NCBI Taxonomy" id="2804532"/>
    <lineage>
        <taxon>Bacteria</taxon>
        <taxon>Pseudomonadati</taxon>
        <taxon>Pseudomonadota</taxon>
        <taxon>Alphaproteobacteria</taxon>
        <taxon>Acetobacterales</taxon>
        <taxon>Roseomonadaceae</taxon>
        <taxon>Belnapia</taxon>
    </lineage>
</organism>
<accession>A0ABS1V613</accession>
<dbReference type="InterPro" id="IPR025240">
    <property type="entry name" value="DUF4189"/>
</dbReference>
<evidence type="ECO:0000256" key="1">
    <source>
        <dbReference type="SAM" id="SignalP"/>
    </source>
</evidence>
<comment type="caution">
    <text evidence="3">The sequence shown here is derived from an EMBL/GenBank/DDBJ whole genome shotgun (WGS) entry which is preliminary data.</text>
</comment>
<protein>
    <submittedName>
        <fullName evidence="3">DUF4189 domain-containing protein</fullName>
    </submittedName>
</protein>
<dbReference type="Pfam" id="PF13827">
    <property type="entry name" value="DUF4189"/>
    <property type="match status" value="1"/>
</dbReference>